<dbReference type="Pfam" id="PF11823">
    <property type="entry name" value="Se_S_carrier"/>
    <property type="match status" value="1"/>
</dbReference>
<dbReference type="KEGG" id="hhw:NCTC503_02744"/>
<keyword evidence="3" id="KW-1185">Reference proteome</keyword>
<protein>
    <submittedName>
        <fullName evidence="2">Protein of uncharacterized function (DUF3343)</fullName>
    </submittedName>
</protein>
<evidence type="ECO:0000259" key="1">
    <source>
        <dbReference type="Pfam" id="PF11823"/>
    </source>
</evidence>
<dbReference type="Proteomes" id="UP000308489">
    <property type="component" value="Chromosome 1"/>
</dbReference>
<feature type="domain" description="Putative Se/S carrier protein-like" evidence="1">
    <location>
        <begin position="4"/>
        <end position="70"/>
    </location>
</feature>
<dbReference type="RefSeq" id="WP_138211204.1">
    <property type="nucleotide sequence ID" value="NZ_CBCRUQ010000007.1"/>
</dbReference>
<evidence type="ECO:0000313" key="2">
    <source>
        <dbReference type="EMBL" id="VTQ96563.1"/>
    </source>
</evidence>
<proteinExistence type="predicted"/>
<dbReference type="EMBL" id="LR590481">
    <property type="protein sequence ID" value="VTQ96563.1"/>
    <property type="molecule type" value="Genomic_DNA"/>
</dbReference>
<sequence length="79" mass="9073">MEKRYVVTFKNTHTAIKGESVAKNNGIKLMVIPTPTFITKSCGISLKFSEQYLEKFQSLNGEIEYDSIYEENGTEYKKL</sequence>
<dbReference type="OrthoDB" id="3192849at2"/>
<reference evidence="2 3" key="1">
    <citation type="submission" date="2019-05" db="EMBL/GenBank/DDBJ databases">
        <authorList>
            <consortium name="Pathogen Informatics"/>
        </authorList>
    </citation>
    <scope>NUCLEOTIDE SEQUENCE [LARGE SCALE GENOMIC DNA]</scope>
    <source>
        <strain evidence="2 3">NCTC503</strain>
    </source>
</reference>
<dbReference type="InterPro" id="IPR021778">
    <property type="entry name" value="Se/S_carrier-like"/>
</dbReference>
<name>A0A4U9RZJ8_HATHI</name>
<organism evidence="2 3">
    <name type="scientific">Hathewaya histolytica</name>
    <name type="common">Clostridium histolyticum</name>
    <dbReference type="NCBI Taxonomy" id="1498"/>
    <lineage>
        <taxon>Bacteria</taxon>
        <taxon>Bacillati</taxon>
        <taxon>Bacillota</taxon>
        <taxon>Clostridia</taxon>
        <taxon>Eubacteriales</taxon>
        <taxon>Clostridiaceae</taxon>
        <taxon>Hathewaya</taxon>
    </lineage>
</organism>
<accession>A0A4U9RZJ8</accession>
<evidence type="ECO:0000313" key="3">
    <source>
        <dbReference type="Proteomes" id="UP000308489"/>
    </source>
</evidence>
<gene>
    <name evidence="2" type="ORF">NCTC503_02744</name>
</gene>
<dbReference type="AlphaFoldDB" id="A0A4U9RZJ8"/>